<reference evidence="1" key="1">
    <citation type="submission" date="2020-05" db="EMBL/GenBank/DDBJ databases">
        <title>Mycena genomes resolve the evolution of fungal bioluminescence.</title>
        <authorList>
            <person name="Tsai I.J."/>
        </authorList>
    </citation>
    <scope>NUCLEOTIDE SEQUENCE</scope>
    <source>
        <strain evidence="1">160909Yilan</strain>
    </source>
</reference>
<dbReference type="EMBL" id="JACAZH010000024">
    <property type="protein sequence ID" value="KAF7342774.1"/>
    <property type="molecule type" value="Genomic_DNA"/>
</dbReference>
<name>A0A8H7CM36_9AGAR</name>
<proteinExistence type="predicted"/>
<protein>
    <submittedName>
        <fullName evidence="1">Uncharacterized protein</fullName>
    </submittedName>
</protein>
<keyword evidence="2" id="KW-1185">Reference proteome</keyword>
<gene>
    <name evidence="1" type="ORF">MSAN_01992600</name>
</gene>
<organism evidence="1 2">
    <name type="scientific">Mycena sanguinolenta</name>
    <dbReference type="NCBI Taxonomy" id="230812"/>
    <lineage>
        <taxon>Eukaryota</taxon>
        <taxon>Fungi</taxon>
        <taxon>Dikarya</taxon>
        <taxon>Basidiomycota</taxon>
        <taxon>Agaricomycotina</taxon>
        <taxon>Agaricomycetes</taxon>
        <taxon>Agaricomycetidae</taxon>
        <taxon>Agaricales</taxon>
        <taxon>Marasmiineae</taxon>
        <taxon>Mycenaceae</taxon>
        <taxon>Mycena</taxon>
    </lineage>
</organism>
<comment type="caution">
    <text evidence="1">The sequence shown here is derived from an EMBL/GenBank/DDBJ whole genome shotgun (WGS) entry which is preliminary data.</text>
</comment>
<evidence type="ECO:0000313" key="1">
    <source>
        <dbReference type="EMBL" id="KAF7342774.1"/>
    </source>
</evidence>
<dbReference type="AlphaFoldDB" id="A0A8H7CM36"/>
<dbReference type="OrthoDB" id="3063557at2759"/>
<evidence type="ECO:0000313" key="2">
    <source>
        <dbReference type="Proteomes" id="UP000623467"/>
    </source>
</evidence>
<dbReference type="Proteomes" id="UP000623467">
    <property type="component" value="Unassembled WGS sequence"/>
</dbReference>
<accession>A0A8H7CM36</accession>
<sequence length="422" mass="48382">MYSARVVGHNKPMTVALYQGHNSQKEWRRDFSYHSDLRHPHIVQIYATAGSSGIHATVFHDDLIPYEQFLESFRHSAILRAYISAYTEADENDAYRYYSRMLSTSRLGRTFWIRRSTGRLCIEFSTLDEDPAFFLGPEALSPPQSIMSLHHPNQEALFIGALPLSEWYFLCSTYLSCRFEDSTEIASVADLDIICSGWHHLHLGRLDDDSLRCNAADVIDSAIYLFKCDNVRRVSWFSQANYIFKQLRVDSNYEEYVIVTRVIFVLEISATTEPLPDGYLFLCSPTDFETAPASFRWPDVPAYWSLDPSGSTPLNTDEASSLGFPSMTLKTEVHAKFWDDSVYAGLRKFHKGKGFDPDSRDVAWDLGYPLYQLSVPVPGVTEQNMALDARRDDQEAIIEEITFMDGEWILHRDMSIVLTQYQ</sequence>